<evidence type="ECO:0000313" key="1">
    <source>
        <dbReference type="EMBL" id="KAJ1916794.1"/>
    </source>
</evidence>
<dbReference type="OrthoDB" id="10585842at2759"/>
<accession>A0A9W8DP24</accession>
<proteinExistence type="predicted"/>
<evidence type="ECO:0000313" key="2">
    <source>
        <dbReference type="Proteomes" id="UP001150538"/>
    </source>
</evidence>
<keyword evidence="2" id="KW-1185">Reference proteome</keyword>
<organism evidence="1 2">
    <name type="scientific">Mycoemilia scoparia</name>
    <dbReference type="NCBI Taxonomy" id="417184"/>
    <lineage>
        <taxon>Eukaryota</taxon>
        <taxon>Fungi</taxon>
        <taxon>Fungi incertae sedis</taxon>
        <taxon>Zoopagomycota</taxon>
        <taxon>Kickxellomycotina</taxon>
        <taxon>Kickxellomycetes</taxon>
        <taxon>Kickxellales</taxon>
        <taxon>Kickxellaceae</taxon>
        <taxon>Mycoemilia</taxon>
    </lineage>
</organism>
<protein>
    <submittedName>
        <fullName evidence="1">Uncharacterized protein</fullName>
    </submittedName>
</protein>
<dbReference type="Gene3D" id="1.25.40.10">
    <property type="entry name" value="Tetratricopeptide repeat domain"/>
    <property type="match status" value="1"/>
</dbReference>
<sequence length="303" mass="34857">MTSTENIDKELKKCRKIAYKRANGSCCTSKNYHIAAKAYASAAELYAEKEDYENSAAYWLKSAQCYFEENLEHQQASEAFAEAAKMFEKTKIYDAKTKAMIAWARAYQYGVSSNAKPRILNDYIFQQIRLVDDQKLKLKMYKKIKMHLDETGVHTITELEQYYSVVVFMAKFFRNYDASEMHSALNSLKIMLTESEQAEELERYHLYSTILNLYIKDVDRAEIAVQELSKCGMGESAPKAELNLAQDLVSTYKSNDMTAFSQLISSHRICIRNTEIKELAEDMFDDVVDRQPETKGTHADELA</sequence>
<name>A0A9W8DP24_9FUNG</name>
<dbReference type="Proteomes" id="UP001150538">
    <property type="component" value="Unassembled WGS sequence"/>
</dbReference>
<dbReference type="AlphaFoldDB" id="A0A9W8DP24"/>
<dbReference type="EMBL" id="JANBPU010000091">
    <property type="protein sequence ID" value="KAJ1916794.1"/>
    <property type="molecule type" value="Genomic_DNA"/>
</dbReference>
<dbReference type="InterPro" id="IPR011990">
    <property type="entry name" value="TPR-like_helical_dom_sf"/>
</dbReference>
<comment type="caution">
    <text evidence="1">The sequence shown here is derived from an EMBL/GenBank/DDBJ whole genome shotgun (WGS) entry which is preliminary data.</text>
</comment>
<gene>
    <name evidence="1" type="ORF">H4219_003570</name>
</gene>
<reference evidence="1" key="1">
    <citation type="submission" date="2022-07" db="EMBL/GenBank/DDBJ databases">
        <title>Phylogenomic reconstructions and comparative analyses of Kickxellomycotina fungi.</title>
        <authorList>
            <person name="Reynolds N.K."/>
            <person name="Stajich J.E."/>
            <person name="Barry K."/>
            <person name="Grigoriev I.V."/>
            <person name="Crous P."/>
            <person name="Smith M.E."/>
        </authorList>
    </citation>
    <scope>NUCLEOTIDE SEQUENCE</scope>
    <source>
        <strain evidence="1">NBRC 100468</strain>
    </source>
</reference>